<dbReference type="InterPro" id="IPR025311">
    <property type="entry name" value="DUF4166"/>
</dbReference>
<evidence type="ECO:0000313" key="3">
    <source>
        <dbReference type="Proteomes" id="UP000199477"/>
    </source>
</evidence>
<dbReference type="Pfam" id="PF13761">
    <property type="entry name" value="DUF4166"/>
    <property type="match status" value="1"/>
</dbReference>
<dbReference type="Proteomes" id="UP000199477">
    <property type="component" value="Unassembled WGS sequence"/>
</dbReference>
<evidence type="ECO:0000259" key="1">
    <source>
        <dbReference type="Pfam" id="PF13761"/>
    </source>
</evidence>
<dbReference type="STRING" id="500610.SAMN02799615_02040"/>
<organism evidence="2 3">
    <name type="scientific">Dyella marensis</name>
    <dbReference type="NCBI Taxonomy" id="500610"/>
    <lineage>
        <taxon>Bacteria</taxon>
        <taxon>Pseudomonadati</taxon>
        <taxon>Pseudomonadota</taxon>
        <taxon>Gammaproteobacteria</taxon>
        <taxon>Lysobacterales</taxon>
        <taxon>Rhodanobacteraceae</taxon>
        <taxon>Dyella</taxon>
    </lineage>
</organism>
<sequence length="178" mass="19764">MSDVLFPALIGPTDWPLLAMPVQRMHGGAASLHAHGVAQVDGARHPFARLLRRVLGLPEPGAGQVIALSIERDGGRETWTRGFANGRMRSTLERAADGVRLRERLGPVSLYFELRRDGDAIDWQLREGRLLGLPLPRAIFGSVLSRSLAEEGRYVFHIDTRLPLLGQLIAYRGWLEID</sequence>
<proteinExistence type="predicted"/>
<dbReference type="EMBL" id="FONH01000005">
    <property type="protein sequence ID" value="SFE94695.1"/>
    <property type="molecule type" value="Genomic_DNA"/>
</dbReference>
<evidence type="ECO:0000313" key="2">
    <source>
        <dbReference type="EMBL" id="SFE94695.1"/>
    </source>
</evidence>
<dbReference type="RefSeq" id="WP_026635428.1">
    <property type="nucleotide sequence ID" value="NZ_FONH01000005.1"/>
</dbReference>
<dbReference type="AlphaFoldDB" id="A0A1I2EPC2"/>
<gene>
    <name evidence="2" type="ORF">SAMN02799615_02040</name>
</gene>
<protein>
    <recommendedName>
        <fullName evidence="1">DUF4166 domain-containing protein</fullName>
    </recommendedName>
</protein>
<keyword evidence="3" id="KW-1185">Reference proteome</keyword>
<name>A0A1I2EPC2_9GAMM</name>
<accession>A0A1I2EPC2</accession>
<reference evidence="3" key="1">
    <citation type="submission" date="2016-10" db="EMBL/GenBank/DDBJ databases">
        <authorList>
            <person name="Varghese N."/>
            <person name="Submissions S."/>
        </authorList>
    </citation>
    <scope>NUCLEOTIDE SEQUENCE [LARGE SCALE GENOMIC DNA]</scope>
    <source>
        <strain evidence="3">UNC178MFTsu3.1</strain>
    </source>
</reference>
<feature type="domain" description="DUF4166" evidence="1">
    <location>
        <begin position="18"/>
        <end position="175"/>
    </location>
</feature>